<evidence type="ECO:0000259" key="1">
    <source>
        <dbReference type="Pfam" id="PF01979"/>
    </source>
</evidence>
<sequence length="378" mass="42022">MLEKQMILIREGKIRQIGRDIPYSPEDKLIDMPDAWILPGLMDCHVHLTVGFPYKKMSIEQMYTTESTALRALRGAYNAQVMLTNGFTTIKEIGNDGNYASADVIKAIRKGWIQGPTIFYAGKIISPYGGQTATNIEHEHLWDDEYLDANSPDEIRKAVRKNIYYGANVIKLAADSYAYHYSLQEVQAAVNEARSAGLKVTAHVMGGEAADNIILGGAAAVEHGVYLTDEQLRLMKSKGTFLVGTDLAVSNSLTYGVDTATALKYYHLNIDRLKRAYRIGTPMAFGSDIIIDIPGKNRAQSILEILQTWKDAQIPNSYTLQCMTIYAAQLLGVEKERGVIEPGFFADMIAVQQNPLDSIETLKRVSFVMKEGKVVRQD</sequence>
<dbReference type="Gene3D" id="3.20.20.140">
    <property type="entry name" value="Metal-dependent hydrolases"/>
    <property type="match status" value="1"/>
</dbReference>
<protein>
    <submittedName>
        <fullName evidence="2">Amidohydrolase family protein</fullName>
    </submittedName>
</protein>
<dbReference type="SUPFAM" id="SSF51556">
    <property type="entry name" value="Metallo-dependent hydrolases"/>
    <property type="match status" value="1"/>
</dbReference>
<comment type="caution">
    <text evidence="2">The sequence shown here is derived from an EMBL/GenBank/DDBJ whole genome shotgun (WGS) entry which is preliminary data.</text>
</comment>
<organism evidence="2 3">
    <name type="scientific">Chitinophaga hostae</name>
    <dbReference type="NCBI Taxonomy" id="2831022"/>
    <lineage>
        <taxon>Bacteria</taxon>
        <taxon>Pseudomonadati</taxon>
        <taxon>Bacteroidota</taxon>
        <taxon>Chitinophagia</taxon>
        <taxon>Chitinophagales</taxon>
        <taxon>Chitinophagaceae</taxon>
        <taxon>Chitinophaga</taxon>
    </lineage>
</organism>
<evidence type="ECO:0000313" key="3">
    <source>
        <dbReference type="Proteomes" id="UP000676386"/>
    </source>
</evidence>
<dbReference type="CDD" id="cd01299">
    <property type="entry name" value="Met_dep_hydrolase_A"/>
    <property type="match status" value="1"/>
</dbReference>
<gene>
    <name evidence="2" type="ORF">KE626_24140</name>
</gene>
<dbReference type="PANTHER" id="PTHR43135">
    <property type="entry name" value="ALPHA-D-RIBOSE 1-METHYLPHOSPHONATE 5-TRIPHOSPHATE DIPHOSPHATASE"/>
    <property type="match status" value="1"/>
</dbReference>
<evidence type="ECO:0000313" key="2">
    <source>
        <dbReference type="EMBL" id="MBS0030439.1"/>
    </source>
</evidence>
<name>A0ABS5J5E8_9BACT</name>
<dbReference type="Proteomes" id="UP000676386">
    <property type="component" value="Unassembled WGS sequence"/>
</dbReference>
<reference evidence="2 3" key="1">
    <citation type="submission" date="2021-04" db="EMBL/GenBank/DDBJ databases">
        <title>Chitinophaga sp. nov., isolated from the rhizosphere soil.</title>
        <authorList>
            <person name="He S."/>
        </authorList>
    </citation>
    <scope>NUCLEOTIDE SEQUENCE [LARGE SCALE GENOMIC DNA]</scope>
    <source>
        <strain evidence="2 3">2R12</strain>
    </source>
</reference>
<dbReference type="InterPro" id="IPR057744">
    <property type="entry name" value="OTAase-like"/>
</dbReference>
<dbReference type="InterPro" id="IPR006680">
    <property type="entry name" value="Amidohydro-rel"/>
</dbReference>
<dbReference type="InterPro" id="IPR051781">
    <property type="entry name" value="Metallo-dep_Hydrolase"/>
</dbReference>
<dbReference type="Gene3D" id="2.30.40.10">
    <property type="entry name" value="Urease, subunit C, domain 1"/>
    <property type="match status" value="1"/>
</dbReference>
<dbReference type="InterPro" id="IPR032466">
    <property type="entry name" value="Metal_Hydrolase"/>
</dbReference>
<dbReference type="PANTHER" id="PTHR43135:SF3">
    <property type="entry name" value="ALPHA-D-RIBOSE 1-METHYLPHOSPHONATE 5-TRIPHOSPHATE DIPHOSPHATASE"/>
    <property type="match status" value="1"/>
</dbReference>
<dbReference type="RefSeq" id="WP_211975578.1">
    <property type="nucleotide sequence ID" value="NZ_CBFHAM010000008.1"/>
</dbReference>
<proteinExistence type="predicted"/>
<dbReference type="SUPFAM" id="SSF51338">
    <property type="entry name" value="Composite domain of metallo-dependent hydrolases"/>
    <property type="match status" value="2"/>
</dbReference>
<accession>A0ABS5J5E8</accession>
<dbReference type="InterPro" id="IPR011059">
    <property type="entry name" value="Metal-dep_hydrolase_composite"/>
</dbReference>
<dbReference type="EMBL" id="JAGTXB010000014">
    <property type="protein sequence ID" value="MBS0030439.1"/>
    <property type="molecule type" value="Genomic_DNA"/>
</dbReference>
<feature type="domain" description="Amidohydrolase-related" evidence="1">
    <location>
        <begin position="36"/>
        <end position="375"/>
    </location>
</feature>
<dbReference type="Pfam" id="PF01979">
    <property type="entry name" value="Amidohydro_1"/>
    <property type="match status" value="1"/>
</dbReference>
<keyword evidence="3" id="KW-1185">Reference proteome</keyword>